<keyword evidence="2 5" id="KW-0812">Transmembrane</keyword>
<organism evidence="7 8">
    <name type="scientific">Rhizorhapis suberifaciens</name>
    <name type="common">corky root of lettuce</name>
    <dbReference type="NCBI Taxonomy" id="13656"/>
    <lineage>
        <taxon>Bacteria</taxon>
        <taxon>Pseudomonadati</taxon>
        <taxon>Pseudomonadota</taxon>
        <taxon>Alphaproteobacteria</taxon>
        <taxon>Sphingomonadales</taxon>
        <taxon>Sphingomonadaceae</taxon>
        <taxon>Rhizorhapis</taxon>
    </lineage>
</organism>
<dbReference type="GO" id="GO:0016020">
    <property type="term" value="C:membrane"/>
    <property type="evidence" value="ECO:0007669"/>
    <property type="project" value="UniProtKB-SubCell"/>
</dbReference>
<evidence type="ECO:0000256" key="2">
    <source>
        <dbReference type="ARBA" id="ARBA00022692"/>
    </source>
</evidence>
<name>A0A840HS45_9SPHN</name>
<keyword evidence="3 5" id="KW-1133">Transmembrane helix</keyword>
<dbReference type="Pfam" id="PF04932">
    <property type="entry name" value="Wzy_C"/>
    <property type="match status" value="1"/>
</dbReference>
<accession>A0A840HS45</accession>
<dbReference type="AlphaFoldDB" id="A0A840HS45"/>
<keyword evidence="8" id="KW-1185">Reference proteome</keyword>
<evidence type="ECO:0000256" key="1">
    <source>
        <dbReference type="ARBA" id="ARBA00004141"/>
    </source>
</evidence>
<feature type="transmembrane region" description="Helical" evidence="5">
    <location>
        <begin position="147"/>
        <end position="169"/>
    </location>
</feature>
<feature type="transmembrane region" description="Helical" evidence="5">
    <location>
        <begin position="335"/>
        <end position="355"/>
    </location>
</feature>
<reference evidence="7 8" key="1">
    <citation type="submission" date="2020-08" db="EMBL/GenBank/DDBJ databases">
        <title>Genomic Encyclopedia of Type Strains, Phase IV (KMG-IV): sequencing the most valuable type-strain genomes for metagenomic binning, comparative biology and taxonomic classification.</title>
        <authorList>
            <person name="Goeker M."/>
        </authorList>
    </citation>
    <scope>NUCLEOTIDE SEQUENCE [LARGE SCALE GENOMIC DNA]</scope>
    <source>
        <strain evidence="7 8">DSM 7465</strain>
    </source>
</reference>
<sequence length="525" mass="57353">MTQGVASAVLTVLAILALLLSYAFIKPALFISILTVIAFGLFYYCLSPQMKRSIGYRPALIALAMPLTAWGAPSVWLLYAVMLWMVPLFARKPGEVAPMYMFSLLLLPGLDTSMILGGVKLFEFGVHDGLAIGAMIRLLLFTHGKAGGFRALDMPVAAILLVLVAGLARDTTVTNFIRLLLNIGLDYAFPYFIVSRSVRTMDDVRLCMVWLTCAAVIISIILLYEVRTGWPIYNGLYDRHGIVADLLVKTRGGVLRAGGPFLESTSMAMVLVFCLLAAWLSRPAFRSKLHYLGILLLLLVGLSAPQSRGAWIGLFIGMTVADLYRGRIVLLLRRCALAGLAWGILMGLAQVSPYVSETIGLSGGSVDTVDYRERLFERGLEEFKKSPLVGYSFPEAMIRLDDLRQGEGIVDLVNTYIFIALISGAIGLLIFLGGFATFIALLWMRRSYLRRSPADLAPAALICAGLVAMMEMLFFTSLGGRPAVFMFLFFGFSAAIHWMRGGARTSFTKFNAAPSMAPALTNRAG</sequence>
<evidence type="ECO:0000313" key="7">
    <source>
        <dbReference type="EMBL" id="MBB4640972.1"/>
    </source>
</evidence>
<dbReference type="RefSeq" id="WP_184474798.1">
    <property type="nucleotide sequence ID" value="NZ_JACHOV010000004.1"/>
</dbReference>
<proteinExistence type="predicted"/>
<evidence type="ECO:0000256" key="4">
    <source>
        <dbReference type="ARBA" id="ARBA00023136"/>
    </source>
</evidence>
<comment type="caution">
    <text evidence="7">The sequence shown here is derived from an EMBL/GenBank/DDBJ whole genome shotgun (WGS) entry which is preliminary data.</text>
</comment>
<comment type="subcellular location">
    <subcellularLocation>
        <location evidence="1">Membrane</location>
        <topology evidence="1">Multi-pass membrane protein</topology>
    </subcellularLocation>
</comment>
<gene>
    <name evidence="7" type="ORF">HNQ99_001276</name>
</gene>
<dbReference type="EMBL" id="JACHOV010000004">
    <property type="protein sequence ID" value="MBB4640972.1"/>
    <property type="molecule type" value="Genomic_DNA"/>
</dbReference>
<feature type="transmembrane region" description="Helical" evidence="5">
    <location>
        <begin position="456"/>
        <end position="476"/>
    </location>
</feature>
<feature type="transmembrane region" description="Helical" evidence="5">
    <location>
        <begin position="206"/>
        <end position="224"/>
    </location>
</feature>
<evidence type="ECO:0000313" key="8">
    <source>
        <dbReference type="Proteomes" id="UP000575068"/>
    </source>
</evidence>
<keyword evidence="4 5" id="KW-0472">Membrane</keyword>
<protein>
    <recommendedName>
        <fullName evidence="6">O-antigen ligase-related domain-containing protein</fullName>
    </recommendedName>
</protein>
<feature type="transmembrane region" description="Helical" evidence="5">
    <location>
        <begin position="175"/>
        <end position="194"/>
    </location>
</feature>
<dbReference type="InterPro" id="IPR007016">
    <property type="entry name" value="O-antigen_ligase-rel_domated"/>
</dbReference>
<evidence type="ECO:0000256" key="5">
    <source>
        <dbReference type="SAM" id="Phobius"/>
    </source>
</evidence>
<dbReference type="Proteomes" id="UP000575068">
    <property type="component" value="Unassembled WGS sequence"/>
</dbReference>
<feature type="transmembrane region" description="Helical" evidence="5">
    <location>
        <begin position="261"/>
        <end position="281"/>
    </location>
</feature>
<feature type="transmembrane region" description="Helical" evidence="5">
    <location>
        <begin position="99"/>
        <end position="126"/>
    </location>
</feature>
<evidence type="ECO:0000256" key="3">
    <source>
        <dbReference type="ARBA" id="ARBA00022989"/>
    </source>
</evidence>
<evidence type="ECO:0000259" key="6">
    <source>
        <dbReference type="Pfam" id="PF04932"/>
    </source>
</evidence>
<feature type="transmembrane region" description="Helical" evidence="5">
    <location>
        <begin position="29"/>
        <end position="46"/>
    </location>
</feature>
<feature type="transmembrane region" description="Helical" evidence="5">
    <location>
        <begin position="5"/>
        <end position="23"/>
    </location>
</feature>
<feature type="transmembrane region" description="Helical" evidence="5">
    <location>
        <begin position="58"/>
        <end position="79"/>
    </location>
</feature>
<feature type="domain" description="O-antigen ligase-related" evidence="6">
    <location>
        <begin position="294"/>
        <end position="432"/>
    </location>
</feature>
<feature type="transmembrane region" description="Helical" evidence="5">
    <location>
        <begin position="416"/>
        <end position="444"/>
    </location>
</feature>
<feature type="transmembrane region" description="Helical" evidence="5">
    <location>
        <begin position="482"/>
        <end position="499"/>
    </location>
</feature>